<evidence type="ECO:0000256" key="1">
    <source>
        <dbReference type="ARBA" id="ARBA00000822"/>
    </source>
</evidence>
<keyword evidence="10 21" id="KW-0472">Membrane</keyword>
<dbReference type="Proteomes" id="UP000091918">
    <property type="component" value="Unassembled WGS sequence"/>
</dbReference>
<feature type="region of interest" description="Disordered" evidence="20">
    <location>
        <begin position="392"/>
        <end position="503"/>
    </location>
</feature>
<evidence type="ECO:0000256" key="2">
    <source>
        <dbReference type="ARBA" id="ARBA00004609"/>
    </source>
</evidence>
<evidence type="ECO:0000256" key="6">
    <source>
        <dbReference type="ARBA" id="ARBA00022669"/>
    </source>
</evidence>
<dbReference type="GO" id="GO:0005576">
    <property type="term" value="C:extracellular region"/>
    <property type="evidence" value="ECO:0007669"/>
    <property type="project" value="TreeGrafter"/>
</dbReference>
<evidence type="ECO:0000256" key="15">
    <source>
        <dbReference type="ARBA" id="ARBA00023326"/>
    </source>
</evidence>
<evidence type="ECO:0000256" key="21">
    <source>
        <dbReference type="SAM" id="Phobius"/>
    </source>
</evidence>
<feature type="domain" description="GH18" evidence="23">
    <location>
        <begin position="30"/>
        <end position="341"/>
    </location>
</feature>
<keyword evidence="13" id="KW-0449">Lipoprotein</keyword>
<evidence type="ECO:0000256" key="10">
    <source>
        <dbReference type="ARBA" id="ARBA00023136"/>
    </source>
</evidence>
<feature type="chain" id="PRO_5008598212" description="Endochitinase 2" evidence="22">
    <location>
        <begin position="24"/>
        <end position="639"/>
    </location>
</feature>
<keyword evidence="9" id="KW-0146">Chitin degradation</keyword>
<evidence type="ECO:0000256" key="7">
    <source>
        <dbReference type="ARBA" id="ARBA00022729"/>
    </source>
</evidence>
<comment type="similarity">
    <text evidence="16">Belongs to the glycosyl hydrolase 18 family. Chitinase class III subfamily.</text>
</comment>
<feature type="compositionally biased region" description="Polar residues" evidence="20">
    <location>
        <begin position="435"/>
        <end position="447"/>
    </location>
</feature>
<reference evidence="24 25" key="1">
    <citation type="submission" date="2015-07" db="EMBL/GenBank/DDBJ databases">
        <title>Emmonsia species relationships and genome sequence.</title>
        <authorList>
            <person name="Cuomo C.A."/>
            <person name="Schwartz I.S."/>
            <person name="Kenyon C."/>
            <person name="de Hoog G.S."/>
            <person name="Govender N.P."/>
            <person name="Botha A."/>
            <person name="Moreno L."/>
            <person name="de Vries M."/>
            <person name="Munoz J.F."/>
            <person name="Stielow J.B."/>
        </authorList>
    </citation>
    <scope>NUCLEOTIDE SEQUENCE [LARGE SCALE GENOMIC DNA]</scope>
    <source>
        <strain evidence="24 25">CBS 136260</strain>
    </source>
</reference>
<comment type="subcellular location">
    <subcellularLocation>
        <location evidence="2">Cell membrane</location>
        <topology evidence="2">Lipid-anchor</topology>
        <topology evidence="2">GPI-anchor</topology>
    </subcellularLocation>
</comment>
<keyword evidence="25" id="KW-1185">Reference proteome</keyword>
<comment type="function">
    <text evidence="17">May be associated with endosporulation.</text>
</comment>
<evidence type="ECO:0000313" key="25">
    <source>
        <dbReference type="Proteomes" id="UP000091918"/>
    </source>
</evidence>
<dbReference type="InterPro" id="IPR050542">
    <property type="entry name" value="Glycosyl_Hydrlase18_Chitinase"/>
</dbReference>
<dbReference type="PANTHER" id="PTHR45708">
    <property type="entry name" value="ENDOCHITINASE"/>
    <property type="match status" value="1"/>
</dbReference>
<proteinExistence type="inferred from homology"/>
<evidence type="ECO:0000256" key="19">
    <source>
        <dbReference type="RuleBase" id="RU000489"/>
    </source>
</evidence>
<evidence type="ECO:0000256" key="11">
    <source>
        <dbReference type="ARBA" id="ARBA00023180"/>
    </source>
</evidence>
<dbReference type="GO" id="GO:0008061">
    <property type="term" value="F:chitin binding"/>
    <property type="evidence" value="ECO:0007669"/>
    <property type="project" value="UniProtKB-KW"/>
</dbReference>
<dbReference type="EMBL" id="LGUA01000752">
    <property type="protein sequence ID" value="OAX80254.1"/>
    <property type="molecule type" value="Genomic_DNA"/>
</dbReference>
<evidence type="ECO:0000256" key="8">
    <source>
        <dbReference type="ARBA" id="ARBA00022801"/>
    </source>
</evidence>
<keyword evidence="14 19" id="KW-0326">Glycosidase</keyword>
<evidence type="ECO:0000256" key="3">
    <source>
        <dbReference type="ARBA" id="ARBA00012729"/>
    </source>
</evidence>
<dbReference type="Gene3D" id="3.20.20.80">
    <property type="entry name" value="Glycosidases"/>
    <property type="match status" value="1"/>
</dbReference>
<dbReference type="STRING" id="1658172.A0A1B7NU08"/>
<evidence type="ECO:0000256" key="20">
    <source>
        <dbReference type="SAM" id="MobiDB-lite"/>
    </source>
</evidence>
<evidence type="ECO:0000256" key="12">
    <source>
        <dbReference type="ARBA" id="ARBA00023277"/>
    </source>
</evidence>
<dbReference type="SUPFAM" id="SSF51445">
    <property type="entry name" value="(Trans)glycosidases"/>
    <property type="match status" value="1"/>
</dbReference>
<dbReference type="PANTHER" id="PTHR45708:SF47">
    <property type="entry name" value="ENDOCHITINASE A"/>
    <property type="match status" value="1"/>
</dbReference>
<sequence>MVIRNLLAATVAAFSLLASSTFAGDLDSKTNVAVYYGQGWNQQRLSHFCQQSSSDIILLAFVHIFPDQGKGGYPGTNFGNQCPGTVYRNEKGEVTELLKDCRQITEDIPLCQAAGKKVLLSLGGATDTYKIKSQQSARSFADFLWGAFGPKTSNWGNKPRPFDDVSVDGFDFDIEHNGDFGYKTMVDRLRDRFREDRTKKYYISAAPQCPPDDEQLAQPIMSSYFDFVFIQFYNTLYCSARSWITNPRSSSFSFDDWVRLVKRSPNPRAKVFLGLSASVNATVDPIYYLTPEEVKRLAKTFMDKHPDNFGGIMLWEATYSEGNQIGGMSYADHMKKVLTGLVPPGPDPTTTTGNTASATTLLLIPPRLLILRRLLIPPRLFILRRLLIPPRLPDPTETIYPTETPDPTETTYPTETPDPTETAYPTETPYPTVSPDPTETAYSTETSDPTETAYPTETPYPTVSPDPIETPYPTVSSDSTESPYPTETVYPPEVTSTYTPYPTGPAPTTITRVITTSYTTICPTGYTTLTTSYTTTYCPGTGCGTATVPGVELTAPPLILPSASGKPSTLLSDYCGGGRCPSQTPSTPSGEAPGYPVPSGGYPPGPAIPEYTGSATTTSFSGTWLVTLALGVCAFFVRM</sequence>
<keyword evidence="12" id="KW-0119">Carbohydrate metabolism</keyword>
<evidence type="ECO:0000256" key="14">
    <source>
        <dbReference type="ARBA" id="ARBA00023295"/>
    </source>
</evidence>
<evidence type="ECO:0000256" key="18">
    <source>
        <dbReference type="ARBA" id="ARBA00072352"/>
    </source>
</evidence>
<feature type="compositionally biased region" description="Polar residues" evidence="20">
    <location>
        <begin position="473"/>
        <end position="485"/>
    </location>
</feature>
<feature type="compositionally biased region" description="Low complexity" evidence="20">
    <location>
        <begin position="392"/>
        <end position="431"/>
    </location>
</feature>
<accession>A0A1B7NU08</accession>
<dbReference type="PROSITE" id="PS01095">
    <property type="entry name" value="GH18_1"/>
    <property type="match status" value="1"/>
</dbReference>
<dbReference type="InterPro" id="IPR017853">
    <property type="entry name" value="GH"/>
</dbReference>
<evidence type="ECO:0000313" key="24">
    <source>
        <dbReference type="EMBL" id="OAX80254.1"/>
    </source>
</evidence>
<feature type="region of interest" description="Disordered" evidence="20">
    <location>
        <begin position="579"/>
        <end position="601"/>
    </location>
</feature>
<feature type="compositionally biased region" description="Low complexity" evidence="20">
    <location>
        <begin position="449"/>
        <end position="461"/>
    </location>
</feature>
<gene>
    <name evidence="24" type="ORF">ACJ72_05414</name>
</gene>
<evidence type="ECO:0000256" key="5">
    <source>
        <dbReference type="ARBA" id="ARBA00022622"/>
    </source>
</evidence>
<evidence type="ECO:0000256" key="9">
    <source>
        <dbReference type="ARBA" id="ARBA00023024"/>
    </source>
</evidence>
<keyword evidence="4" id="KW-1003">Cell membrane</keyword>
<dbReference type="GO" id="GO:0098552">
    <property type="term" value="C:side of membrane"/>
    <property type="evidence" value="ECO:0007669"/>
    <property type="project" value="UniProtKB-KW"/>
</dbReference>
<dbReference type="InterPro" id="IPR001579">
    <property type="entry name" value="Glyco_hydro_18_chit_AS"/>
</dbReference>
<dbReference type="GO" id="GO:0005886">
    <property type="term" value="C:plasma membrane"/>
    <property type="evidence" value="ECO:0007669"/>
    <property type="project" value="UniProtKB-SubCell"/>
</dbReference>
<dbReference type="GO" id="GO:0000272">
    <property type="term" value="P:polysaccharide catabolic process"/>
    <property type="evidence" value="ECO:0007669"/>
    <property type="project" value="UniProtKB-KW"/>
</dbReference>
<evidence type="ECO:0000256" key="13">
    <source>
        <dbReference type="ARBA" id="ARBA00023288"/>
    </source>
</evidence>
<organism evidence="24 25">
    <name type="scientific">Emergomyces africanus</name>
    <dbReference type="NCBI Taxonomy" id="1955775"/>
    <lineage>
        <taxon>Eukaryota</taxon>
        <taxon>Fungi</taxon>
        <taxon>Dikarya</taxon>
        <taxon>Ascomycota</taxon>
        <taxon>Pezizomycotina</taxon>
        <taxon>Eurotiomycetes</taxon>
        <taxon>Eurotiomycetidae</taxon>
        <taxon>Onygenales</taxon>
        <taxon>Ajellomycetaceae</taxon>
        <taxon>Emergomyces</taxon>
    </lineage>
</organism>
<dbReference type="FunFam" id="3.20.20.80:FF:000150">
    <property type="entry name" value="Class III chitinase ChiA1"/>
    <property type="match status" value="1"/>
</dbReference>
<feature type="signal peptide" evidence="22">
    <location>
        <begin position="1"/>
        <end position="23"/>
    </location>
</feature>
<comment type="catalytic activity">
    <reaction evidence="1">
        <text>Random endo-hydrolysis of N-acetyl-beta-D-glucosaminide (1-&gt;4)-beta-linkages in chitin and chitodextrins.</text>
        <dbReference type="EC" id="3.2.1.14"/>
    </reaction>
</comment>
<evidence type="ECO:0000259" key="23">
    <source>
        <dbReference type="PROSITE" id="PS51910"/>
    </source>
</evidence>
<keyword evidence="21" id="KW-1133">Transmembrane helix</keyword>
<keyword evidence="8 19" id="KW-0378">Hydrolase</keyword>
<feature type="transmembrane region" description="Helical" evidence="21">
    <location>
        <begin position="619"/>
        <end position="637"/>
    </location>
</feature>
<protein>
    <recommendedName>
        <fullName evidence="18">Endochitinase 2</fullName>
        <ecNumber evidence="3">3.2.1.14</ecNumber>
    </recommendedName>
</protein>
<dbReference type="CDD" id="cd02877">
    <property type="entry name" value="GH18_hevamine_XipI_class_III"/>
    <property type="match status" value="1"/>
</dbReference>
<evidence type="ECO:0000256" key="17">
    <source>
        <dbReference type="ARBA" id="ARBA00058059"/>
    </source>
</evidence>
<evidence type="ECO:0000256" key="16">
    <source>
        <dbReference type="ARBA" id="ARBA00025727"/>
    </source>
</evidence>
<dbReference type="EC" id="3.2.1.14" evidence="3"/>
<name>A0A1B7NU08_9EURO</name>
<keyword evidence="11" id="KW-0325">Glycoprotein</keyword>
<dbReference type="Pfam" id="PF00704">
    <property type="entry name" value="Glyco_hydro_18"/>
    <property type="match status" value="1"/>
</dbReference>
<evidence type="ECO:0000256" key="22">
    <source>
        <dbReference type="SAM" id="SignalP"/>
    </source>
</evidence>
<comment type="caution">
    <text evidence="24">The sequence shown here is derived from an EMBL/GenBank/DDBJ whole genome shotgun (WGS) entry which is preliminary data.</text>
</comment>
<keyword evidence="5" id="KW-0336">GPI-anchor</keyword>
<dbReference type="GO" id="GO:0006032">
    <property type="term" value="P:chitin catabolic process"/>
    <property type="evidence" value="ECO:0007669"/>
    <property type="project" value="UniProtKB-KW"/>
</dbReference>
<dbReference type="InterPro" id="IPR045321">
    <property type="entry name" value="Cts1-like"/>
</dbReference>
<evidence type="ECO:0000256" key="4">
    <source>
        <dbReference type="ARBA" id="ARBA00022475"/>
    </source>
</evidence>
<keyword evidence="7 22" id="KW-0732">Signal</keyword>
<keyword evidence="21" id="KW-0812">Transmembrane</keyword>
<dbReference type="AlphaFoldDB" id="A0A1B7NU08"/>
<keyword evidence="6" id="KW-0147">Chitin-binding</keyword>
<keyword evidence="15" id="KW-0624">Polysaccharide degradation</keyword>
<dbReference type="OrthoDB" id="6020543at2759"/>
<dbReference type="GO" id="GO:0008843">
    <property type="term" value="F:endochitinase activity"/>
    <property type="evidence" value="ECO:0007669"/>
    <property type="project" value="UniProtKB-EC"/>
</dbReference>
<dbReference type="PROSITE" id="PS51910">
    <property type="entry name" value="GH18_2"/>
    <property type="match status" value="1"/>
</dbReference>
<dbReference type="InterPro" id="IPR001223">
    <property type="entry name" value="Glyco_hydro18_cat"/>
</dbReference>